<proteinExistence type="predicted"/>
<dbReference type="RefSeq" id="WP_072996917.1">
    <property type="nucleotide sequence ID" value="NZ_FRAM01000001.1"/>
</dbReference>
<accession>A0A1M6PRV8</accession>
<protein>
    <recommendedName>
        <fullName evidence="3">DUF4421 domain-containing protein</fullName>
    </recommendedName>
</protein>
<gene>
    <name evidence="1" type="ORF">SAMN05444371_1269</name>
</gene>
<evidence type="ECO:0008006" key="3">
    <source>
        <dbReference type="Google" id="ProtNLM"/>
    </source>
</evidence>
<organism evidence="1 2">
    <name type="scientific">Epilithonimonas mollis</name>
    <dbReference type="NCBI Taxonomy" id="216903"/>
    <lineage>
        <taxon>Bacteria</taxon>
        <taxon>Pseudomonadati</taxon>
        <taxon>Bacteroidota</taxon>
        <taxon>Flavobacteriia</taxon>
        <taxon>Flavobacteriales</taxon>
        <taxon>Weeksellaceae</taxon>
        <taxon>Chryseobacterium group</taxon>
        <taxon>Epilithonimonas</taxon>
    </lineage>
</organism>
<dbReference type="Pfam" id="PF14391">
    <property type="entry name" value="DUF4421"/>
    <property type="match status" value="1"/>
</dbReference>
<dbReference type="InterPro" id="IPR025535">
    <property type="entry name" value="DUF4421"/>
</dbReference>
<evidence type="ECO:0000313" key="2">
    <source>
        <dbReference type="Proteomes" id="UP000184498"/>
    </source>
</evidence>
<dbReference type="AlphaFoldDB" id="A0A1M6PRV8"/>
<sequence length="332" mass="38503">MRILTFILLHFCIVIFAQIDSLNHNVISYDEKIILRFNLDTNIDNYVVSAKELGIKPRLNLNNQINTTFGFDYKIISASISFAPDFLQGNNNGLKGKSSFTNYTFRFFPKNIIQTLSYKNSKGYYVSNTSDFVSIWQKGKDAYLTFPDLRIQSFGGSTSYIFNDNFSLKGIYYQKEWQKNSSGSFVPSLNYDYVIFSDQLNSIKSREHQLNLSFDLGYYYNYVVTKHFNIAPFAFAGLGKKWSTYKSDITESEKEKQNFFTQNFGAGLHLGYNSEKFFFGSKFNYSGNHYDDLGSNITNNDFYVLFFLGYRMNAPSKIKKVYEKIQDKIPEL</sequence>
<dbReference type="STRING" id="216903.SAMN05444371_1269"/>
<dbReference type="Proteomes" id="UP000184498">
    <property type="component" value="Unassembled WGS sequence"/>
</dbReference>
<dbReference type="EMBL" id="FRAM01000001">
    <property type="protein sequence ID" value="SHK10666.1"/>
    <property type="molecule type" value="Genomic_DNA"/>
</dbReference>
<dbReference type="OrthoDB" id="669053at2"/>
<name>A0A1M6PRV8_9FLAO</name>
<keyword evidence="2" id="KW-1185">Reference proteome</keyword>
<reference evidence="2" key="1">
    <citation type="submission" date="2016-11" db="EMBL/GenBank/DDBJ databases">
        <authorList>
            <person name="Varghese N."/>
            <person name="Submissions S."/>
        </authorList>
    </citation>
    <scope>NUCLEOTIDE SEQUENCE [LARGE SCALE GENOMIC DNA]</scope>
    <source>
        <strain evidence="2">DSM 18016</strain>
    </source>
</reference>
<evidence type="ECO:0000313" key="1">
    <source>
        <dbReference type="EMBL" id="SHK10666.1"/>
    </source>
</evidence>